<dbReference type="RefSeq" id="WP_259098658.1">
    <property type="nucleotide sequence ID" value="NZ_CP130454.1"/>
</dbReference>
<dbReference type="Gene3D" id="3.40.50.1000">
    <property type="entry name" value="HAD superfamily/HAD-like"/>
    <property type="match status" value="1"/>
</dbReference>
<keyword evidence="2" id="KW-1185">Reference proteome</keyword>
<dbReference type="InterPro" id="IPR006549">
    <property type="entry name" value="HAD-SF_hydro_IIIA"/>
</dbReference>
<sequence>MKWLLLRRLLSFICPDKCVDRVTDVSLTELSESGIRVIFVDLDNTLTAWGSSKVSEPVRQWIERAKELGFQVVIVSNAGLRKRVSQVADALGIVGIAAAGKPRRFVFRRYLEWKGLKPNQAVMIGDQLFTDILGAKRAGMKAILVEPLTERRFVTGRIQRPLELLALKFLRRLGLLP</sequence>
<evidence type="ECO:0000313" key="1">
    <source>
        <dbReference type="EMBL" id="MCS3920226.1"/>
    </source>
</evidence>
<dbReference type="PANTHER" id="PTHR19288:SF25">
    <property type="entry name" value="PHOSPHATIDYLGLYCEROPHOSPHATASE GEP4, MITOCHONDRIAL"/>
    <property type="match status" value="1"/>
</dbReference>
<organism evidence="1 2">
    <name type="scientific">Candidatus Fervidibacter sacchari</name>
    <dbReference type="NCBI Taxonomy" id="1448929"/>
    <lineage>
        <taxon>Bacteria</taxon>
        <taxon>Candidatus Fervidibacterota</taxon>
        <taxon>Candidatus Fervidibacter</taxon>
    </lineage>
</organism>
<dbReference type="SUPFAM" id="SSF56784">
    <property type="entry name" value="HAD-like"/>
    <property type="match status" value="1"/>
</dbReference>
<dbReference type="NCBIfam" id="TIGR01668">
    <property type="entry name" value="YqeG_hyp_ppase"/>
    <property type="match status" value="1"/>
</dbReference>
<dbReference type="Proteomes" id="UP001204798">
    <property type="component" value="Unassembled WGS sequence"/>
</dbReference>
<dbReference type="InterPro" id="IPR023214">
    <property type="entry name" value="HAD_sf"/>
</dbReference>
<comment type="caution">
    <text evidence="1">The sequence shown here is derived from an EMBL/GenBank/DDBJ whole genome shotgun (WGS) entry which is preliminary data.</text>
</comment>
<proteinExistence type="predicted"/>
<dbReference type="PANTHER" id="PTHR19288">
    <property type="entry name" value="4-NITROPHENYLPHOSPHATASE-RELATED"/>
    <property type="match status" value="1"/>
</dbReference>
<dbReference type="InterPro" id="IPR036412">
    <property type="entry name" value="HAD-like_sf"/>
</dbReference>
<gene>
    <name evidence="1" type="ORF">M2350_002655</name>
</gene>
<dbReference type="EMBL" id="JANUCP010000005">
    <property type="protein sequence ID" value="MCS3920226.1"/>
    <property type="molecule type" value="Genomic_DNA"/>
</dbReference>
<dbReference type="InterPro" id="IPR010021">
    <property type="entry name" value="PGPP1/Gep4"/>
</dbReference>
<accession>A0ABT2EQP7</accession>
<reference evidence="1 2" key="1">
    <citation type="submission" date="2022-08" db="EMBL/GenBank/DDBJ databases">
        <title>Bacterial and archaeal communities from various locations to study Microbial Dark Matter (Phase II).</title>
        <authorList>
            <person name="Stepanauskas R."/>
        </authorList>
    </citation>
    <scope>NUCLEOTIDE SEQUENCE [LARGE SCALE GENOMIC DNA]</scope>
    <source>
        <strain evidence="1 2">PD1</strain>
    </source>
</reference>
<dbReference type="Pfam" id="PF13242">
    <property type="entry name" value="Hydrolase_like"/>
    <property type="match status" value="1"/>
</dbReference>
<protein>
    <submittedName>
        <fullName evidence="1">HAD superfamily phosphatase (TIGR01668 family)</fullName>
    </submittedName>
</protein>
<dbReference type="NCBIfam" id="TIGR01662">
    <property type="entry name" value="HAD-SF-IIIA"/>
    <property type="match status" value="1"/>
</dbReference>
<name>A0ABT2EQP7_9BACT</name>
<evidence type="ECO:0000313" key="2">
    <source>
        <dbReference type="Proteomes" id="UP001204798"/>
    </source>
</evidence>